<evidence type="ECO:0000313" key="2">
    <source>
        <dbReference type="Proteomes" id="UP000595140"/>
    </source>
</evidence>
<protein>
    <submittedName>
        <fullName evidence="1">Uncharacterized protein</fullName>
    </submittedName>
</protein>
<sequence>MPWEWVMRLSIFRHRKFKRNQIGVDPNSGFCFPFRVESSFRKILDAKDLAAGKEGKWSWTLNREGRDQGDWESSSGDVSCTLASSSLSGCKSIGSGVTGYTISVATAVSTADPETTEGS</sequence>
<proteinExistence type="predicted"/>
<dbReference type="EMBL" id="OOIL02000923">
    <property type="protein sequence ID" value="VFQ70657.1"/>
    <property type="molecule type" value="Genomic_DNA"/>
</dbReference>
<name>A0A484L2V7_9ASTE</name>
<organism evidence="1 2">
    <name type="scientific">Cuscuta campestris</name>
    <dbReference type="NCBI Taxonomy" id="132261"/>
    <lineage>
        <taxon>Eukaryota</taxon>
        <taxon>Viridiplantae</taxon>
        <taxon>Streptophyta</taxon>
        <taxon>Embryophyta</taxon>
        <taxon>Tracheophyta</taxon>
        <taxon>Spermatophyta</taxon>
        <taxon>Magnoliopsida</taxon>
        <taxon>eudicotyledons</taxon>
        <taxon>Gunneridae</taxon>
        <taxon>Pentapetalae</taxon>
        <taxon>asterids</taxon>
        <taxon>lamiids</taxon>
        <taxon>Solanales</taxon>
        <taxon>Convolvulaceae</taxon>
        <taxon>Cuscuteae</taxon>
        <taxon>Cuscuta</taxon>
        <taxon>Cuscuta subgen. Grammica</taxon>
        <taxon>Cuscuta sect. Cleistogrammica</taxon>
    </lineage>
</organism>
<dbReference type="AlphaFoldDB" id="A0A484L2V7"/>
<dbReference type="Proteomes" id="UP000595140">
    <property type="component" value="Unassembled WGS sequence"/>
</dbReference>
<gene>
    <name evidence="1" type="ORF">CCAM_LOCUS12433</name>
</gene>
<evidence type="ECO:0000313" key="1">
    <source>
        <dbReference type="EMBL" id="VFQ70657.1"/>
    </source>
</evidence>
<accession>A0A484L2V7</accession>
<reference evidence="1 2" key="1">
    <citation type="submission" date="2018-04" db="EMBL/GenBank/DDBJ databases">
        <authorList>
            <person name="Vogel A."/>
        </authorList>
    </citation>
    <scope>NUCLEOTIDE SEQUENCE [LARGE SCALE GENOMIC DNA]</scope>
</reference>
<keyword evidence="2" id="KW-1185">Reference proteome</keyword>